<dbReference type="PANTHER" id="PTHR10066">
    <property type="entry name" value="BETA-GLUCURONIDASE"/>
    <property type="match status" value="1"/>
</dbReference>
<dbReference type="EC" id="3.2.1.31" evidence="5"/>
<dbReference type="Proteomes" id="UP000693672">
    <property type="component" value="Unassembled WGS sequence"/>
</dbReference>
<keyword evidence="5" id="KW-0378">Hydrolase</keyword>
<proteinExistence type="inferred from homology"/>
<dbReference type="InterPro" id="IPR006103">
    <property type="entry name" value="Glyco_hydro_2_cat"/>
</dbReference>
<dbReference type="InterPro" id="IPR006102">
    <property type="entry name" value="Ig-like_GH2"/>
</dbReference>
<keyword evidence="5" id="KW-0326">Glycosidase</keyword>
<reference evidence="5" key="1">
    <citation type="submission" date="2021-06" db="EMBL/GenBank/DDBJ databases">
        <authorList>
            <person name="Criscuolo A."/>
        </authorList>
    </citation>
    <scope>NUCLEOTIDE SEQUENCE</scope>
    <source>
        <strain evidence="5">CIP111600</strain>
    </source>
</reference>
<dbReference type="GO" id="GO:0030246">
    <property type="term" value="F:carbohydrate binding"/>
    <property type="evidence" value="ECO:0007669"/>
    <property type="project" value="TreeGrafter"/>
</dbReference>
<gene>
    <name evidence="5" type="primary">uidA_2</name>
    <name evidence="5" type="ORF">PAESOLCIP111_05316</name>
</gene>
<sequence>MIRAFDEHRIRSVRWLDGQWAFAADPDDQGIRQEWYKRFPATEDKIYVPGCWNNDIGRYDYEGPAWYRTTFYLNEQQHIRLIFHAVLGYAEVYLDGERLGDHYGGFTPFEYVLADREAGLHELIVRCDNTHTRQTIPLDRVDWFHYGGIIRPVELQTLPDVYIERLTVTYRLQGRQAEVQCSVRLSSLAKEPREVPLCLMADDRPFHNETVALPGGSVAEININQLWDGVRLWQVGQAELYTITASTGEDDRSDRIGFRSIGTEGGRICINGQPVYLQGVNRHEEHPEWGFAFPPKLMKKDIDIIEHLGCNTIRGSHYPMSPYWLDLLDERGIVYWSEIPMWGFPKDVLADPVVIGRGYRMIEELIDRDLHHPCVVFWSVHNEIDTNTREGYEITKTYVDLVRSKDTSRLVTCATHRPLTDLTLGLLDVIGLNVYYGWYNGKVEEFDAFLPKFHAYAASVGAGDKPVLMTEFGGAGIFGDVGWEEDRMFSEDYQAKIHAKALASFRADPKIAGTYIWQFADIRSDTPRFRDRARGFNNKGIVNEYRKPKQAYRVIRDMYRSAIAREGEDGAQQE</sequence>
<feature type="domain" description="Glycosyl hydrolases family 2 sugar binding" evidence="4">
    <location>
        <begin position="14"/>
        <end position="159"/>
    </location>
</feature>
<evidence type="ECO:0000259" key="3">
    <source>
        <dbReference type="Pfam" id="PF02836"/>
    </source>
</evidence>
<dbReference type="PANTHER" id="PTHR10066:SF67">
    <property type="entry name" value="BETA-GLUCURONIDASE"/>
    <property type="match status" value="1"/>
</dbReference>
<dbReference type="EMBL" id="CAJVAS010000037">
    <property type="protein sequence ID" value="CAG7647121.1"/>
    <property type="molecule type" value="Genomic_DNA"/>
</dbReference>
<evidence type="ECO:0000259" key="2">
    <source>
        <dbReference type="Pfam" id="PF00703"/>
    </source>
</evidence>
<feature type="domain" description="Glycoside hydrolase family 2 catalytic" evidence="3">
    <location>
        <begin position="265"/>
        <end position="560"/>
    </location>
</feature>
<dbReference type="InterPro" id="IPR006104">
    <property type="entry name" value="Glyco_hydro_2_N"/>
</dbReference>
<dbReference type="Pfam" id="PF02837">
    <property type="entry name" value="Glyco_hydro_2_N"/>
    <property type="match status" value="1"/>
</dbReference>
<dbReference type="Pfam" id="PF00703">
    <property type="entry name" value="Glyco_hydro_2"/>
    <property type="match status" value="1"/>
</dbReference>
<organism evidence="5 6">
    <name type="scientific">Paenibacillus solanacearum</name>
    <dbReference type="NCBI Taxonomy" id="2048548"/>
    <lineage>
        <taxon>Bacteria</taxon>
        <taxon>Bacillati</taxon>
        <taxon>Bacillota</taxon>
        <taxon>Bacilli</taxon>
        <taxon>Bacillales</taxon>
        <taxon>Paenibacillaceae</taxon>
        <taxon>Paenibacillus</taxon>
    </lineage>
</organism>
<dbReference type="GO" id="GO:0004566">
    <property type="term" value="F:beta-glucuronidase activity"/>
    <property type="evidence" value="ECO:0007669"/>
    <property type="project" value="UniProtKB-EC"/>
</dbReference>
<comment type="caution">
    <text evidence="5">The sequence shown here is derived from an EMBL/GenBank/DDBJ whole genome shotgun (WGS) entry which is preliminary data.</text>
</comment>
<dbReference type="AlphaFoldDB" id="A0A916K5W7"/>
<accession>A0A916K5W7</accession>
<dbReference type="GO" id="GO:0019391">
    <property type="term" value="P:glucuronoside catabolic process"/>
    <property type="evidence" value="ECO:0007669"/>
    <property type="project" value="TreeGrafter"/>
</dbReference>
<evidence type="ECO:0000313" key="6">
    <source>
        <dbReference type="Proteomes" id="UP000693672"/>
    </source>
</evidence>
<name>A0A916K5W7_9BACL</name>
<dbReference type="GO" id="GO:0005975">
    <property type="term" value="P:carbohydrate metabolic process"/>
    <property type="evidence" value="ECO:0007669"/>
    <property type="project" value="InterPro"/>
</dbReference>
<evidence type="ECO:0000313" key="5">
    <source>
        <dbReference type="EMBL" id="CAG7647121.1"/>
    </source>
</evidence>
<dbReference type="Pfam" id="PF02836">
    <property type="entry name" value="Glyco_hydro_2_C"/>
    <property type="match status" value="1"/>
</dbReference>
<evidence type="ECO:0000256" key="1">
    <source>
        <dbReference type="ARBA" id="ARBA00007401"/>
    </source>
</evidence>
<feature type="domain" description="Glycoside hydrolase family 2 immunoglobulin-like beta-sandwich" evidence="2">
    <location>
        <begin position="161"/>
        <end position="259"/>
    </location>
</feature>
<comment type="similarity">
    <text evidence="1">Belongs to the glycosyl hydrolase 2 family.</text>
</comment>
<evidence type="ECO:0000259" key="4">
    <source>
        <dbReference type="Pfam" id="PF02837"/>
    </source>
</evidence>
<dbReference type="RefSeq" id="WP_218095041.1">
    <property type="nucleotide sequence ID" value="NZ_CAJVAS010000037.1"/>
</dbReference>
<keyword evidence="6" id="KW-1185">Reference proteome</keyword>
<protein>
    <submittedName>
        <fullName evidence="5">Beta-glucuronidase</fullName>
        <ecNumber evidence="5">3.2.1.31</ecNumber>
    </submittedName>
</protein>